<comment type="caution">
    <text evidence="1">The sequence shown here is derived from an EMBL/GenBank/DDBJ whole genome shotgun (WGS) entry which is preliminary data.</text>
</comment>
<proteinExistence type="predicted"/>
<name>A0A9P3LJ25_9APHY</name>
<dbReference type="Proteomes" id="UP000703269">
    <property type="component" value="Unassembled WGS sequence"/>
</dbReference>
<keyword evidence="2" id="KW-1185">Reference proteome</keyword>
<reference evidence="1 2" key="1">
    <citation type="submission" date="2021-08" db="EMBL/GenBank/DDBJ databases">
        <title>Draft Genome Sequence of Phanerochaete sordida strain YK-624.</title>
        <authorList>
            <person name="Mori T."/>
            <person name="Dohra H."/>
            <person name="Suzuki T."/>
            <person name="Kawagishi H."/>
            <person name="Hirai H."/>
        </authorList>
    </citation>
    <scope>NUCLEOTIDE SEQUENCE [LARGE SCALE GENOMIC DNA]</scope>
    <source>
        <strain evidence="1 2">YK-624</strain>
    </source>
</reference>
<accession>A0A9P3LJ25</accession>
<dbReference type="AlphaFoldDB" id="A0A9P3LJ25"/>
<organism evidence="1 2">
    <name type="scientific">Phanerochaete sordida</name>
    <dbReference type="NCBI Taxonomy" id="48140"/>
    <lineage>
        <taxon>Eukaryota</taxon>
        <taxon>Fungi</taxon>
        <taxon>Dikarya</taxon>
        <taxon>Basidiomycota</taxon>
        <taxon>Agaricomycotina</taxon>
        <taxon>Agaricomycetes</taxon>
        <taxon>Polyporales</taxon>
        <taxon>Phanerochaetaceae</taxon>
        <taxon>Phanerochaete</taxon>
    </lineage>
</organism>
<gene>
    <name evidence="1" type="ORF">PsYK624_119750</name>
</gene>
<evidence type="ECO:0000313" key="1">
    <source>
        <dbReference type="EMBL" id="GJE95787.1"/>
    </source>
</evidence>
<dbReference type="EMBL" id="BPQB01000052">
    <property type="protein sequence ID" value="GJE95787.1"/>
    <property type="molecule type" value="Genomic_DNA"/>
</dbReference>
<sequence length="182" mass="20617">MGAPATPSIGSPFPVRFASELQWFEKPQLWQRVQLRYRSAGAELLVMRVLCHRGQFKSGAEPGLLHRRVDYCIYRYPVRAHYCRSCLQEGDNGKDKPCSGRPQLPVDERADTLTNTAIPAFRTWFTKADSEMLRLGAKRQQRRESLASSVGGKSSSMTLLRRAPFSAATRALGNIFWHIHPQ</sequence>
<evidence type="ECO:0000313" key="2">
    <source>
        <dbReference type="Proteomes" id="UP000703269"/>
    </source>
</evidence>
<protein>
    <submittedName>
        <fullName evidence="1">Uncharacterized protein</fullName>
    </submittedName>
</protein>